<reference evidence="2 3" key="1">
    <citation type="submission" date="2023-07" db="EMBL/GenBank/DDBJ databases">
        <title>Comparative genomics of wheat-associated soil bacteria to identify genetic determinants of phenazine resistance.</title>
        <authorList>
            <person name="Mouncey N."/>
        </authorList>
    </citation>
    <scope>NUCLEOTIDE SEQUENCE [LARGE SCALE GENOMIC DNA]</scope>
    <source>
        <strain evidence="2 3">W4I11</strain>
    </source>
</reference>
<evidence type="ECO:0000259" key="1">
    <source>
        <dbReference type="Pfam" id="PF00248"/>
    </source>
</evidence>
<dbReference type="RefSeq" id="WP_307275388.1">
    <property type="nucleotide sequence ID" value="NZ_JAUSZT010000001.1"/>
</dbReference>
<protein>
    <submittedName>
        <fullName evidence="2">Diketogulonate reductase-like aldo/keto reductase</fullName>
    </submittedName>
</protein>
<organism evidence="2 3">
    <name type="scientific">Phyllobacterium ifriqiyense</name>
    <dbReference type="NCBI Taxonomy" id="314238"/>
    <lineage>
        <taxon>Bacteria</taxon>
        <taxon>Pseudomonadati</taxon>
        <taxon>Pseudomonadota</taxon>
        <taxon>Alphaproteobacteria</taxon>
        <taxon>Hyphomicrobiales</taxon>
        <taxon>Phyllobacteriaceae</taxon>
        <taxon>Phyllobacterium</taxon>
    </lineage>
</organism>
<dbReference type="PANTHER" id="PTHR43638">
    <property type="entry name" value="OXIDOREDUCTASE, ALDO/KETO REDUCTASE FAMILY PROTEIN"/>
    <property type="match status" value="1"/>
</dbReference>
<dbReference type="PANTHER" id="PTHR43638:SF3">
    <property type="entry name" value="ALDEHYDE REDUCTASE"/>
    <property type="match status" value="1"/>
</dbReference>
<evidence type="ECO:0000313" key="2">
    <source>
        <dbReference type="EMBL" id="MDQ0994907.1"/>
    </source>
</evidence>
<accession>A0ABU0S2A1</accession>
<sequence length="280" mass="30601">MAEIPTIKLPSGYNVPILGQGTWYMGDDARKRSAEADALKLGIDLGMSLIDTAEMYAGGGAEEVVAQAIKGQRDKVFVVSKVLPSNASRKGTITACEQSLHRLQTAFIDLYLLHWRGGYALEETVAAFETLMESGKIRSWGVSNFDVDDMEELEAIAGGTAVSVNQILFNLKRRGPEVGLMPWCQSRNIPIMAYSPIEQGRLLSHPALTGIARELETTAAVVALAWVLNQDGVIAIPKSSNPDHIRSNRRAADITLTPAQLETLDQAFKRPNRKQPLDML</sequence>
<dbReference type="CDD" id="cd19138">
    <property type="entry name" value="AKR_YeaE"/>
    <property type="match status" value="1"/>
</dbReference>
<dbReference type="EMBL" id="JAUSZT010000001">
    <property type="protein sequence ID" value="MDQ0994907.1"/>
    <property type="molecule type" value="Genomic_DNA"/>
</dbReference>
<keyword evidence="3" id="KW-1185">Reference proteome</keyword>
<evidence type="ECO:0000313" key="3">
    <source>
        <dbReference type="Proteomes" id="UP001237780"/>
    </source>
</evidence>
<dbReference type="InterPro" id="IPR023210">
    <property type="entry name" value="NADP_OxRdtase_dom"/>
</dbReference>
<feature type="domain" description="NADP-dependent oxidoreductase" evidence="1">
    <location>
        <begin position="18"/>
        <end position="267"/>
    </location>
</feature>
<dbReference type="InterPro" id="IPR036812">
    <property type="entry name" value="NAD(P)_OxRdtase_dom_sf"/>
</dbReference>
<dbReference type="Proteomes" id="UP001237780">
    <property type="component" value="Unassembled WGS sequence"/>
</dbReference>
<dbReference type="SUPFAM" id="SSF51430">
    <property type="entry name" value="NAD(P)-linked oxidoreductase"/>
    <property type="match status" value="1"/>
</dbReference>
<dbReference type="PIRSF" id="PIRSF000097">
    <property type="entry name" value="AKR"/>
    <property type="match status" value="1"/>
</dbReference>
<proteinExistence type="predicted"/>
<dbReference type="InterPro" id="IPR020471">
    <property type="entry name" value="AKR"/>
</dbReference>
<dbReference type="Pfam" id="PF00248">
    <property type="entry name" value="Aldo_ket_red"/>
    <property type="match status" value="1"/>
</dbReference>
<name>A0ABU0S2A1_9HYPH</name>
<dbReference type="PRINTS" id="PR00069">
    <property type="entry name" value="ALDKETRDTASE"/>
</dbReference>
<dbReference type="Gene3D" id="3.20.20.100">
    <property type="entry name" value="NADP-dependent oxidoreductase domain"/>
    <property type="match status" value="1"/>
</dbReference>
<comment type="caution">
    <text evidence="2">The sequence shown here is derived from an EMBL/GenBank/DDBJ whole genome shotgun (WGS) entry which is preliminary data.</text>
</comment>
<gene>
    <name evidence="2" type="ORF">QFZ34_000084</name>
</gene>